<organism evidence="2 3">
    <name type="scientific">Desulforamulus aeronauticus DSM 10349</name>
    <dbReference type="NCBI Taxonomy" id="1121421"/>
    <lineage>
        <taxon>Bacteria</taxon>
        <taxon>Bacillati</taxon>
        <taxon>Bacillota</taxon>
        <taxon>Clostridia</taxon>
        <taxon>Eubacteriales</taxon>
        <taxon>Peptococcaceae</taxon>
        <taxon>Desulforamulus</taxon>
    </lineage>
</organism>
<gene>
    <name evidence="2" type="ORF">SAMN02745123_00944</name>
</gene>
<feature type="transmembrane region" description="Helical" evidence="1">
    <location>
        <begin position="21"/>
        <end position="38"/>
    </location>
</feature>
<keyword evidence="1" id="KW-1133">Transmembrane helix</keyword>
<keyword evidence="1" id="KW-0472">Membrane</keyword>
<evidence type="ECO:0000256" key="1">
    <source>
        <dbReference type="SAM" id="Phobius"/>
    </source>
</evidence>
<keyword evidence="1" id="KW-0812">Transmembrane</keyword>
<reference evidence="3" key="1">
    <citation type="submission" date="2016-11" db="EMBL/GenBank/DDBJ databases">
        <authorList>
            <person name="Varghese N."/>
            <person name="Submissions S."/>
        </authorList>
    </citation>
    <scope>NUCLEOTIDE SEQUENCE [LARGE SCALE GENOMIC DNA]</scope>
    <source>
        <strain evidence="3">DSM 10349</strain>
    </source>
</reference>
<evidence type="ECO:0000313" key="3">
    <source>
        <dbReference type="Proteomes" id="UP000183997"/>
    </source>
</evidence>
<dbReference type="AlphaFoldDB" id="A0A1M6QBD8"/>
<keyword evidence="3" id="KW-1185">Reference proteome</keyword>
<name>A0A1M6QBD8_9FIRM</name>
<protein>
    <submittedName>
        <fullName evidence="2">Uncharacterized protein</fullName>
    </submittedName>
</protein>
<sequence>MMTSREKGARHRRKSDKYSKSLIAMTLFSLAVIFFSLTKI</sequence>
<proteinExistence type="predicted"/>
<evidence type="ECO:0000313" key="2">
    <source>
        <dbReference type="EMBL" id="SHK17552.1"/>
    </source>
</evidence>
<dbReference type="Proteomes" id="UP000183997">
    <property type="component" value="Unassembled WGS sequence"/>
</dbReference>
<dbReference type="STRING" id="1121421.SAMN02745123_00944"/>
<accession>A0A1M6QBD8</accession>
<dbReference type="EMBL" id="FRAR01000008">
    <property type="protein sequence ID" value="SHK17552.1"/>
    <property type="molecule type" value="Genomic_DNA"/>
</dbReference>